<keyword evidence="5" id="KW-0998">Cell outer membrane</keyword>
<dbReference type="GO" id="GO:0009279">
    <property type="term" value="C:cell outer membrane"/>
    <property type="evidence" value="ECO:0007669"/>
    <property type="project" value="UniProtKB-SubCell"/>
</dbReference>
<evidence type="ECO:0000256" key="3">
    <source>
        <dbReference type="ARBA" id="ARBA00022729"/>
    </source>
</evidence>
<feature type="chain" id="PRO_5040889083" evidence="6">
    <location>
        <begin position="20"/>
        <end position="264"/>
    </location>
</feature>
<evidence type="ECO:0000256" key="1">
    <source>
        <dbReference type="ARBA" id="ARBA00004442"/>
    </source>
</evidence>
<dbReference type="PANTHER" id="PTHR38776">
    <property type="entry name" value="MLTA-INTERACTING PROTEIN-RELATED"/>
    <property type="match status" value="1"/>
</dbReference>
<sequence length="264" mass="28479">MPVRTFTLVALVIATPAAAQTDAPEAEREPMRTRIYAGPQLSPATPGASDLSFGPFFDISRARGDDPFPFEAPDESFGFTIARTGGVEFGPALGFESKRKPSDIGLALHEVDFSFEIGGFVQTYLADQLRVRAEARKAVSGHRGWVGEVSLDYVWRDRDDWMFSIGPRVALADAGYHRAWYGVTPADSVASGLPTYSPGGGIESVGVTAGYLHQLSRRWGIAAYARYDRLVGDAAASPYVRTAGSRNQPSLGFALSYTFGGKQD</sequence>
<keyword evidence="4" id="KW-0472">Membrane</keyword>
<evidence type="ECO:0000256" key="5">
    <source>
        <dbReference type="ARBA" id="ARBA00023237"/>
    </source>
</evidence>
<dbReference type="Pfam" id="PF06629">
    <property type="entry name" value="MipA"/>
    <property type="match status" value="1"/>
</dbReference>
<evidence type="ECO:0000256" key="2">
    <source>
        <dbReference type="ARBA" id="ARBA00005722"/>
    </source>
</evidence>
<reference evidence="7" key="1">
    <citation type="submission" date="2022-05" db="EMBL/GenBank/DDBJ databases">
        <title>Sphingomonas sp. strain MG17 Genome sequencing and assembly.</title>
        <authorList>
            <person name="Kim I."/>
        </authorList>
    </citation>
    <scope>NUCLEOTIDE SEQUENCE</scope>
    <source>
        <strain evidence="7">MG17</strain>
    </source>
</reference>
<comment type="similarity">
    <text evidence="2">Belongs to the MipA/OmpV family.</text>
</comment>
<dbReference type="EMBL" id="JAMLDX010000012">
    <property type="protein sequence ID" value="MCP3731707.1"/>
    <property type="molecule type" value="Genomic_DNA"/>
</dbReference>
<name>A0A9X2HL53_9SPHN</name>
<dbReference type="AlphaFoldDB" id="A0A9X2HL53"/>
<dbReference type="SUPFAM" id="SSF56935">
    <property type="entry name" value="Porins"/>
    <property type="match status" value="1"/>
</dbReference>
<proteinExistence type="inferred from homology"/>
<evidence type="ECO:0000256" key="4">
    <source>
        <dbReference type="ARBA" id="ARBA00023136"/>
    </source>
</evidence>
<comment type="subcellular location">
    <subcellularLocation>
        <location evidence="1">Cell outer membrane</location>
    </subcellularLocation>
</comment>
<comment type="caution">
    <text evidence="7">The sequence shown here is derived from an EMBL/GenBank/DDBJ whole genome shotgun (WGS) entry which is preliminary data.</text>
</comment>
<evidence type="ECO:0000313" key="8">
    <source>
        <dbReference type="Proteomes" id="UP001139451"/>
    </source>
</evidence>
<dbReference type="Proteomes" id="UP001139451">
    <property type="component" value="Unassembled WGS sequence"/>
</dbReference>
<dbReference type="InterPro" id="IPR010583">
    <property type="entry name" value="MipA"/>
</dbReference>
<dbReference type="PANTHER" id="PTHR38776:SF1">
    <property type="entry name" value="MLTA-INTERACTING PROTEIN-RELATED"/>
    <property type="match status" value="1"/>
</dbReference>
<keyword evidence="3 6" id="KW-0732">Signal</keyword>
<dbReference type="RefSeq" id="WP_254294531.1">
    <property type="nucleotide sequence ID" value="NZ_JAMLDX010000012.1"/>
</dbReference>
<organism evidence="7 8">
    <name type="scientific">Sphingomonas tagetis</name>
    <dbReference type="NCBI Taxonomy" id="2949092"/>
    <lineage>
        <taxon>Bacteria</taxon>
        <taxon>Pseudomonadati</taxon>
        <taxon>Pseudomonadota</taxon>
        <taxon>Alphaproteobacteria</taxon>
        <taxon>Sphingomonadales</taxon>
        <taxon>Sphingomonadaceae</taxon>
        <taxon>Sphingomonas</taxon>
    </lineage>
</organism>
<protein>
    <submittedName>
        <fullName evidence="7">MipA/OmpV family protein</fullName>
    </submittedName>
</protein>
<evidence type="ECO:0000313" key="7">
    <source>
        <dbReference type="EMBL" id="MCP3731707.1"/>
    </source>
</evidence>
<gene>
    <name evidence="7" type="ORF">M9978_14865</name>
</gene>
<evidence type="ECO:0000256" key="6">
    <source>
        <dbReference type="SAM" id="SignalP"/>
    </source>
</evidence>
<accession>A0A9X2HL53</accession>
<feature type="signal peptide" evidence="6">
    <location>
        <begin position="1"/>
        <end position="19"/>
    </location>
</feature>
<keyword evidence="8" id="KW-1185">Reference proteome</keyword>